<protein>
    <submittedName>
        <fullName evidence="2">Uncharacterized protein</fullName>
    </submittedName>
</protein>
<organism evidence="2 3">
    <name type="scientific">Polyplax serrata</name>
    <name type="common">Common mouse louse</name>
    <dbReference type="NCBI Taxonomy" id="468196"/>
    <lineage>
        <taxon>Eukaryota</taxon>
        <taxon>Metazoa</taxon>
        <taxon>Ecdysozoa</taxon>
        <taxon>Arthropoda</taxon>
        <taxon>Hexapoda</taxon>
        <taxon>Insecta</taxon>
        <taxon>Pterygota</taxon>
        <taxon>Neoptera</taxon>
        <taxon>Paraneoptera</taxon>
        <taxon>Psocodea</taxon>
        <taxon>Troctomorpha</taxon>
        <taxon>Phthiraptera</taxon>
        <taxon>Anoplura</taxon>
        <taxon>Polyplacidae</taxon>
        <taxon>Polyplax</taxon>
    </lineage>
</organism>
<comment type="caution">
    <text evidence="2">The sequence shown here is derived from an EMBL/GenBank/DDBJ whole genome shotgun (WGS) entry which is preliminary data.</text>
</comment>
<accession>A0ABR1B879</accession>
<gene>
    <name evidence="2" type="ORF">RUM44_008427</name>
</gene>
<feature type="compositionally biased region" description="Basic and acidic residues" evidence="1">
    <location>
        <begin position="317"/>
        <end position="329"/>
    </location>
</feature>
<name>A0ABR1B879_POLSC</name>
<keyword evidence="3" id="KW-1185">Reference proteome</keyword>
<feature type="compositionally biased region" description="Basic and acidic residues" evidence="1">
    <location>
        <begin position="371"/>
        <end position="387"/>
    </location>
</feature>
<feature type="compositionally biased region" description="Polar residues" evidence="1">
    <location>
        <begin position="331"/>
        <end position="352"/>
    </location>
</feature>
<evidence type="ECO:0000313" key="2">
    <source>
        <dbReference type="EMBL" id="KAK6638003.1"/>
    </source>
</evidence>
<feature type="compositionally biased region" description="Polar residues" evidence="1">
    <location>
        <begin position="410"/>
        <end position="425"/>
    </location>
</feature>
<evidence type="ECO:0000256" key="1">
    <source>
        <dbReference type="SAM" id="MobiDB-lite"/>
    </source>
</evidence>
<dbReference type="Proteomes" id="UP001359485">
    <property type="component" value="Unassembled WGS sequence"/>
</dbReference>
<sequence length="517" mass="58528">MNKKEDISMLAVKALPVFKSTTEIARTASVRHFQVIELTEYFAESNLKELDAKIRLLTAAKMESEKMRSDYITRNEINLRNSDSLLQAKNQLCKYKCELKSEYITMQQAVKAKKMKYDKIVSSYESEWQKNLVQYNADPVAIELTKVKEENLNLENKTSALEKLIPDCLRLHSELEATLNSKFQSKVIEFCRQMMAYESFIETQRKKKNDKIKEEGEGKETTAASKNSFFEWTKLNLQEKSEEVCLTPLDILEFDNLVIPVEKLEKEKDDEFSLFLLSGVGKNNENGNSKEMSSDPLVNPRPEPEVETGKPSGNETTEAKTAESSEKTLDASGNESRYFNPFVQQSTKTCQPSKKGEVPVEDDGNVQKRTKISEKVPEPGTGKETKNPEGLSLFKTYEKGNKMDADERSNGSFENQFGFNVQNKSSEVKPTSECEGTIPETPLPKAFHYHYNSVLSMGAKDVSLPLSADNFNDSPRSPVSIRNLKSDDDKDGFKSFKGFFTMGDEPNSPTPSIFKLF</sequence>
<proteinExistence type="predicted"/>
<dbReference type="EMBL" id="JAWJWF010000002">
    <property type="protein sequence ID" value="KAK6638003.1"/>
    <property type="molecule type" value="Genomic_DNA"/>
</dbReference>
<feature type="compositionally biased region" description="Polar residues" evidence="1">
    <location>
        <begin position="281"/>
        <end position="291"/>
    </location>
</feature>
<reference evidence="2 3" key="1">
    <citation type="submission" date="2023-09" db="EMBL/GenBank/DDBJ databases">
        <title>Genomes of two closely related lineages of the louse Polyplax serrata with different host specificities.</title>
        <authorList>
            <person name="Martinu J."/>
            <person name="Tarabai H."/>
            <person name="Stefka J."/>
            <person name="Hypsa V."/>
        </authorList>
    </citation>
    <scope>NUCLEOTIDE SEQUENCE [LARGE SCALE GENOMIC DNA]</scope>
    <source>
        <strain evidence="2">98ZLc_SE</strain>
    </source>
</reference>
<feature type="compositionally biased region" description="Basic and acidic residues" evidence="1">
    <location>
        <begin position="396"/>
        <end position="409"/>
    </location>
</feature>
<evidence type="ECO:0000313" key="3">
    <source>
        <dbReference type="Proteomes" id="UP001359485"/>
    </source>
</evidence>
<feature type="region of interest" description="Disordered" evidence="1">
    <location>
        <begin position="280"/>
        <end position="441"/>
    </location>
</feature>